<gene>
    <name evidence="12" type="primary">fliJ</name>
    <name evidence="12" type="ORF">ACFFIT_07980</name>
</gene>
<comment type="caution">
    <text evidence="12">The sequence shown here is derived from an EMBL/GenBank/DDBJ whole genome shotgun (WGS) entry which is preliminary data.</text>
</comment>
<dbReference type="EMBL" id="JBHLXE010000088">
    <property type="protein sequence ID" value="MFC0180017.1"/>
    <property type="molecule type" value="Genomic_DNA"/>
</dbReference>
<keyword evidence="4 11" id="KW-0813">Transport</keyword>
<accession>A0ABV6CAK6</accession>
<evidence type="ECO:0000256" key="8">
    <source>
        <dbReference type="ARBA" id="ARBA00022927"/>
    </source>
</evidence>
<reference evidence="12 13" key="1">
    <citation type="submission" date="2024-09" db="EMBL/GenBank/DDBJ databases">
        <authorList>
            <person name="Sun Q."/>
            <person name="Mori K."/>
        </authorList>
    </citation>
    <scope>NUCLEOTIDE SEQUENCE [LARGE SCALE GENOMIC DNA]</scope>
    <source>
        <strain evidence="12 13">CCM 8545</strain>
    </source>
</reference>
<evidence type="ECO:0000256" key="2">
    <source>
        <dbReference type="ARBA" id="ARBA00010004"/>
    </source>
</evidence>
<dbReference type="Gene3D" id="1.10.287.1700">
    <property type="match status" value="1"/>
</dbReference>
<dbReference type="PRINTS" id="PR01004">
    <property type="entry name" value="FLGFLIJ"/>
</dbReference>
<evidence type="ECO:0000256" key="4">
    <source>
        <dbReference type="ARBA" id="ARBA00022448"/>
    </source>
</evidence>
<evidence type="ECO:0000256" key="11">
    <source>
        <dbReference type="PIRNR" id="PIRNR019404"/>
    </source>
</evidence>
<keyword evidence="13" id="KW-1185">Reference proteome</keyword>
<keyword evidence="5 11" id="KW-1003">Cell membrane</keyword>
<dbReference type="InterPro" id="IPR012823">
    <property type="entry name" value="Flagell_FliJ"/>
</dbReference>
<evidence type="ECO:0000256" key="3">
    <source>
        <dbReference type="ARBA" id="ARBA00020392"/>
    </source>
</evidence>
<evidence type="ECO:0000256" key="7">
    <source>
        <dbReference type="ARBA" id="ARBA00022795"/>
    </source>
</evidence>
<dbReference type="PANTHER" id="PTHR38786">
    <property type="entry name" value="FLAGELLAR FLIJ PROTEIN"/>
    <property type="match status" value="1"/>
</dbReference>
<dbReference type="Pfam" id="PF02050">
    <property type="entry name" value="FliJ"/>
    <property type="match status" value="1"/>
</dbReference>
<dbReference type="PIRSF" id="PIRSF019404">
    <property type="entry name" value="FliJ"/>
    <property type="match status" value="1"/>
</dbReference>
<comment type="subcellular location">
    <subcellularLocation>
        <location evidence="1">Cell membrane</location>
        <topology evidence="1">Peripheral membrane protein</topology>
        <orientation evidence="1">Cytoplasmic side</orientation>
    </subcellularLocation>
</comment>
<comment type="function">
    <text evidence="11">Flagellar protein that affects chemotactic events.</text>
</comment>
<dbReference type="InterPro" id="IPR053716">
    <property type="entry name" value="Flag_assembly_chemotaxis_eff"/>
</dbReference>
<dbReference type="InterPro" id="IPR052570">
    <property type="entry name" value="FliJ"/>
</dbReference>
<name>A0ABV6CAK6_9GAMM</name>
<evidence type="ECO:0000313" key="12">
    <source>
        <dbReference type="EMBL" id="MFC0180017.1"/>
    </source>
</evidence>
<keyword evidence="12" id="KW-0966">Cell projection</keyword>
<dbReference type="Proteomes" id="UP001589758">
    <property type="component" value="Unassembled WGS sequence"/>
</dbReference>
<keyword evidence="7 11" id="KW-1005">Bacterial flagellum biogenesis</keyword>
<evidence type="ECO:0000256" key="10">
    <source>
        <dbReference type="ARBA" id="ARBA00023225"/>
    </source>
</evidence>
<evidence type="ECO:0000313" key="13">
    <source>
        <dbReference type="Proteomes" id="UP001589758"/>
    </source>
</evidence>
<proteinExistence type="inferred from homology"/>
<sequence length="146" mass="17207">MAKQSKFKLLKNLADEELSQALENLGKARLNYAAGEKQLLDLIEYKEDYRTQLSQMLKSGITTNTWDNFERFIDSMDKAILQQRRVLVELDNKVKLAIENWQEKNKKVNSFDILVKREAILQQAKEQKIEQKLMDEYSARSPRRNL</sequence>
<dbReference type="NCBIfam" id="TIGR02473">
    <property type="entry name" value="flagell_FliJ"/>
    <property type="match status" value="1"/>
</dbReference>
<organism evidence="12 13">
    <name type="scientific">Thorsellia kenyensis</name>
    <dbReference type="NCBI Taxonomy" id="1549888"/>
    <lineage>
        <taxon>Bacteria</taxon>
        <taxon>Pseudomonadati</taxon>
        <taxon>Pseudomonadota</taxon>
        <taxon>Gammaproteobacteria</taxon>
        <taxon>Enterobacterales</taxon>
        <taxon>Thorselliaceae</taxon>
        <taxon>Thorsellia</taxon>
    </lineage>
</organism>
<keyword evidence="12" id="KW-0282">Flagellum</keyword>
<protein>
    <recommendedName>
        <fullName evidence="3 11">Flagellar FliJ protein</fullName>
    </recommendedName>
</protein>
<keyword evidence="10 11" id="KW-1006">Bacterial flagellum protein export</keyword>
<dbReference type="InterPro" id="IPR018006">
    <property type="entry name" value="Flag_FliJ_proteobac"/>
</dbReference>
<evidence type="ECO:0000256" key="9">
    <source>
        <dbReference type="ARBA" id="ARBA00023136"/>
    </source>
</evidence>
<dbReference type="RefSeq" id="WP_385877129.1">
    <property type="nucleotide sequence ID" value="NZ_JBHLXE010000088.1"/>
</dbReference>
<keyword evidence="9 11" id="KW-0472">Membrane</keyword>
<evidence type="ECO:0000256" key="5">
    <source>
        <dbReference type="ARBA" id="ARBA00022475"/>
    </source>
</evidence>
<keyword evidence="8 11" id="KW-0653">Protein transport</keyword>
<dbReference type="PANTHER" id="PTHR38786:SF1">
    <property type="entry name" value="FLAGELLAR FLIJ PROTEIN"/>
    <property type="match status" value="1"/>
</dbReference>
<evidence type="ECO:0000256" key="1">
    <source>
        <dbReference type="ARBA" id="ARBA00004413"/>
    </source>
</evidence>
<comment type="similarity">
    <text evidence="2 11">Belongs to the FliJ family.</text>
</comment>
<keyword evidence="6 11" id="KW-0145">Chemotaxis</keyword>
<keyword evidence="12" id="KW-0969">Cilium</keyword>
<evidence type="ECO:0000256" key="6">
    <source>
        <dbReference type="ARBA" id="ARBA00022500"/>
    </source>
</evidence>